<gene>
    <name evidence="1" type="ORF">PSON_ATCC_30995.1.T0860162</name>
</gene>
<proteinExistence type="predicted"/>
<dbReference type="AlphaFoldDB" id="A0A8S1PSV8"/>
<dbReference type="Proteomes" id="UP000692954">
    <property type="component" value="Unassembled WGS sequence"/>
</dbReference>
<evidence type="ECO:0000313" key="2">
    <source>
        <dbReference type="Proteomes" id="UP000692954"/>
    </source>
</evidence>
<evidence type="ECO:0000313" key="1">
    <source>
        <dbReference type="EMBL" id="CAD8106347.1"/>
    </source>
</evidence>
<dbReference type="EMBL" id="CAJJDN010000086">
    <property type="protein sequence ID" value="CAD8106347.1"/>
    <property type="molecule type" value="Genomic_DNA"/>
</dbReference>
<sequence length="185" mass="22067">MIVYISLNLQIIQFQSPSLGLPQYQKFSLNFQSIMKSNRVSKIAHGNEQLLKQQEKKISQEREAVFRNELITDEKFYQAQKQFNGHICLQIKIRKKSSVLIFLKQETLQFDNVIFLVDVFKKEKNKVFLQRNKRKSQPLIINSDYNQDKNRTMLKKYIYRNQLKIDLIILLKLTNIDKQINLNKS</sequence>
<accession>A0A8S1PSV8</accession>
<name>A0A8S1PSV8_9CILI</name>
<reference evidence="1" key="1">
    <citation type="submission" date="2021-01" db="EMBL/GenBank/DDBJ databases">
        <authorList>
            <consortium name="Genoscope - CEA"/>
            <person name="William W."/>
        </authorList>
    </citation>
    <scope>NUCLEOTIDE SEQUENCE</scope>
</reference>
<comment type="caution">
    <text evidence="1">The sequence shown here is derived from an EMBL/GenBank/DDBJ whole genome shotgun (WGS) entry which is preliminary data.</text>
</comment>
<organism evidence="1 2">
    <name type="scientific">Paramecium sonneborni</name>
    <dbReference type="NCBI Taxonomy" id="65129"/>
    <lineage>
        <taxon>Eukaryota</taxon>
        <taxon>Sar</taxon>
        <taxon>Alveolata</taxon>
        <taxon>Ciliophora</taxon>
        <taxon>Intramacronucleata</taxon>
        <taxon>Oligohymenophorea</taxon>
        <taxon>Peniculida</taxon>
        <taxon>Parameciidae</taxon>
        <taxon>Paramecium</taxon>
    </lineage>
</organism>
<keyword evidence="2" id="KW-1185">Reference proteome</keyword>
<protein>
    <submittedName>
        <fullName evidence="1">Uncharacterized protein</fullName>
    </submittedName>
</protein>